<gene>
    <name evidence="3" type="ORF">GQN54_12905</name>
</gene>
<dbReference type="NCBIfam" id="TIGR04183">
    <property type="entry name" value="Por_Secre_tail"/>
    <property type="match status" value="1"/>
</dbReference>
<keyword evidence="1" id="KW-0732">Signal</keyword>
<reference evidence="3 4" key="1">
    <citation type="submission" date="2019-12" db="EMBL/GenBank/DDBJ databases">
        <authorList>
            <person name="Zhao J."/>
        </authorList>
    </citation>
    <scope>NUCLEOTIDE SEQUENCE [LARGE SCALE GENOMIC DNA]</scope>
    <source>
        <strain evidence="3 4">S-15</strain>
    </source>
</reference>
<dbReference type="EMBL" id="WWNE01000012">
    <property type="protein sequence ID" value="NBG67021.1"/>
    <property type="molecule type" value="Genomic_DNA"/>
</dbReference>
<dbReference type="Proteomes" id="UP000470771">
    <property type="component" value="Unassembled WGS sequence"/>
</dbReference>
<evidence type="ECO:0000313" key="4">
    <source>
        <dbReference type="Proteomes" id="UP000470771"/>
    </source>
</evidence>
<sequence>MYPNPTRDEFTVEIANQLITNNKVEPQVYNFLGEEIPLSIDFKAANKFYIDLQDQSEGIYFITFKYNDKVVTKKVSLIK</sequence>
<keyword evidence="4" id="KW-1185">Reference proteome</keyword>
<name>A0A6N9NNP3_9FLAO</name>
<accession>A0A6N9NNP3</accession>
<protein>
    <submittedName>
        <fullName evidence="3">T9SS type A sorting domain-containing protein</fullName>
    </submittedName>
</protein>
<proteinExistence type="predicted"/>
<evidence type="ECO:0000259" key="2">
    <source>
        <dbReference type="Pfam" id="PF18962"/>
    </source>
</evidence>
<organism evidence="3 4">
    <name type="scientific">Acidiluteibacter ferrifornacis</name>
    <dbReference type="NCBI Taxonomy" id="2692424"/>
    <lineage>
        <taxon>Bacteria</taxon>
        <taxon>Pseudomonadati</taxon>
        <taxon>Bacteroidota</taxon>
        <taxon>Flavobacteriia</taxon>
        <taxon>Flavobacteriales</taxon>
        <taxon>Cryomorphaceae</taxon>
        <taxon>Acidiluteibacter</taxon>
    </lineage>
</organism>
<feature type="domain" description="Secretion system C-terminal sorting" evidence="2">
    <location>
        <begin position="1"/>
        <end position="75"/>
    </location>
</feature>
<evidence type="ECO:0000256" key="1">
    <source>
        <dbReference type="ARBA" id="ARBA00022729"/>
    </source>
</evidence>
<dbReference type="RefSeq" id="WP_160634127.1">
    <property type="nucleotide sequence ID" value="NZ_WWNE01000012.1"/>
</dbReference>
<dbReference type="InterPro" id="IPR026444">
    <property type="entry name" value="Secre_tail"/>
</dbReference>
<dbReference type="AlphaFoldDB" id="A0A6N9NNP3"/>
<evidence type="ECO:0000313" key="3">
    <source>
        <dbReference type="EMBL" id="NBG67021.1"/>
    </source>
</evidence>
<comment type="caution">
    <text evidence="3">The sequence shown here is derived from an EMBL/GenBank/DDBJ whole genome shotgun (WGS) entry which is preliminary data.</text>
</comment>
<dbReference type="Pfam" id="PF18962">
    <property type="entry name" value="Por_Secre_tail"/>
    <property type="match status" value="1"/>
</dbReference>